<dbReference type="InterPro" id="IPR049083">
    <property type="entry name" value="TACO1_YebC_N"/>
</dbReference>
<dbReference type="OrthoDB" id="9781053at2"/>
<dbReference type="Gene3D" id="1.10.10.200">
    <property type="match status" value="1"/>
</dbReference>
<evidence type="ECO:0000256" key="1">
    <source>
        <dbReference type="ARBA" id="ARBA00008724"/>
    </source>
</evidence>
<dbReference type="GO" id="GO:0005829">
    <property type="term" value="C:cytosol"/>
    <property type="evidence" value="ECO:0007669"/>
    <property type="project" value="TreeGrafter"/>
</dbReference>
<dbReference type="Proteomes" id="UP000326354">
    <property type="component" value="Chromosome"/>
</dbReference>
<dbReference type="NCBIfam" id="NF001030">
    <property type="entry name" value="PRK00110.1"/>
    <property type="match status" value="1"/>
</dbReference>
<dbReference type="InterPro" id="IPR002876">
    <property type="entry name" value="Transcrip_reg_TACO1-like"/>
</dbReference>
<accession>A0A5S9F7G6</accession>
<dbReference type="Gene3D" id="3.30.70.980">
    <property type="match status" value="2"/>
</dbReference>
<evidence type="ECO:0000259" key="7">
    <source>
        <dbReference type="Pfam" id="PF01709"/>
    </source>
</evidence>
<dbReference type="InterPro" id="IPR026564">
    <property type="entry name" value="Transcrip_reg_TACO1-like_dom3"/>
</dbReference>
<evidence type="ECO:0000256" key="5">
    <source>
        <dbReference type="ARBA" id="ARBA00023163"/>
    </source>
</evidence>
<organism evidence="9 10">
    <name type="scientific">Uabimicrobium amorphum</name>
    <dbReference type="NCBI Taxonomy" id="2596890"/>
    <lineage>
        <taxon>Bacteria</taxon>
        <taxon>Pseudomonadati</taxon>
        <taxon>Planctomycetota</taxon>
        <taxon>Candidatus Uabimicrobiia</taxon>
        <taxon>Candidatus Uabimicrobiales</taxon>
        <taxon>Candidatus Uabimicrobiaceae</taxon>
        <taxon>Candidatus Uabimicrobium</taxon>
    </lineage>
</organism>
<keyword evidence="3 6" id="KW-0805">Transcription regulation</keyword>
<dbReference type="Pfam" id="PF20772">
    <property type="entry name" value="TACO1_YebC_N"/>
    <property type="match status" value="1"/>
</dbReference>
<name>A0A5S9F7G6_UABAM</name>
<dbReference type="InterPro" id="IPR029072">
    <property type="entry name" value="YebC-like"/>
</dbReference>
<dbReference type="NCBIfam" id="TIGR01033">
    <property type="entry name" value="YebC/PmpR family DNA-binding transcriptional regulator"/>
    <property type="match status" value="1"/>
</dbReference>
<evidence type="ECO:0000313" key="10">
    <source>
        <dbReference type="Proteomes" id="UP000326354"/>
    </source>
</evidence>
<dbReference type="EMBL" id="AP019860">
    <property type="protein sequence ID" value="BBM88173.1"/>
    <property type="molecule type" value="Genomic_DNA"/>
</dbReference>
<sequence>MAGHSHWAGIKHKKGALDKKRGKLFSKLAKAIIIAVKDGGGSTDLSSNLKLRYAVDRAKEGNMPKNNIERAIKRGAGVVAGGTVFSEIMYEGYGPGGVAVMVEVITDNRNRSAFEIRKIFENNGGKLGESGCVAYMFDKKGVISVEEKGFSEDELMEIALEAGADDVVHEEDGYEIVTDPGSLKDVKETLEAKEVKIVLAEVTTVPSNKIDLDEQNARQVLGLVSELENYDDADNVYSNFEISDDIMDKISSGSE</sequence>
<dbReference type="FunFam" id="3.30.70.980:FF:000002">
    <property type="entry name" value="Probable transcriptional regulatory protein YebC"/>
    <property type="match status" value="1"/>
</dbReference>
<dbReference type="AlphaFoldDB" id="A0A5S9F7G6"/>
<dbReference type="GO" id="GO:0006355">
    <property type="term" value="P:regulation of DNA-templated transcription"/>
    <property type="evidence" value="ECO:0007669"/>
    <property type="project" value="UniProtKB-UniRule"/>
</dbReference>
<evidence type="ECO:0000259" key="8">
    <source>
        <dbReference type="Pfam" id="PF20772"/>
    </source>
</evidence>
<dbReference type="KEGG" id="uam:UABAM_06590"/>
<dbReference type="Pfam" id="PF01709">
    <property type="entry name" value="Transcrip_reg"/>
    <property type="match status" value="1"/>
</dbReference>
<evidence type="ECO:0000256" key="3">
    <source>
        <dbReference type="ARBA" id="ARBA00023015"/>
    </source>
</evidence>
<protein>
    <recommendedName>
        <fullName evidence="6">Probable transcriptional regulatory protein UABAM_06590</fullName>
    </recommendedName>
</protein>
<keyword evidence="4 6" id="KW-0238">DNA-binding</keyword>
<gene>
    <name evidence="9" type="ORF">UABAM_06590</name>
</gene>
<evidence type="ECO:0000256" key="2">
    <source>
        <dbReference type="ARBA" id="ARBA00022490"/>
    </source>
</evidence>
<reference evidence="9 10" key="1">
    <citation type="submission" date="2019-08" db="EMBL/GenBank/DDBJ databases">
        <title>Complete genome sequence of Candidatus Uab amorphum.</title>
        <authorList>
            <person name="Shiratori T."/>
            <person name="Suzuki S."/>
            <person name="Kakizawa Y."/>
            <person name="Ishida K."/>
        </authorList>
    </citation>
    <scope>NUCLEOTIDE SEQUENCE [LARGE SCALE GENOMIC DNA]</scope>
    <source>
        <strain evidence="9 10">SRT547</strain>
    </source>
</reference>
<keyword evidence="5 6" id="KW-0804">Transcription</keyword>
<dbReference type="SUPFAM" id="SSF75625">
    <property type="entry name" value="YebC-like"/>
    <property type="match status" value="1"/>
</dbReference>
<proteinExistence type="inferred from homology"/>
<evidence type="ECO:0000256" key="4">
    <source>
        <dbReference type="ARBA" id="ARBA00023125"/>
    </source>
</evidence>
<evidence type="ECO:0000256" key="6">
    <source>
        <dbReference type="HAMAP-Rule" id="MF_00693"/>
    </source>
</evidence>
<keyword evidence="10" id="KW-1185">Reference proteome</keyword>
<dbReference type="HAMAP" id="MF_00693">
    <property type="entry name" value="Transcrip_reg_TACO1"/>
    <property type="match status" value="1"/>
</dbReference>
<evidence type="ECO:0000313" key="9">
    <source>
        <dbReference type="EMBL" id="BBM88173.1"/>
    </source>
</evidence>
<dbReference type="PANTHER" id="PTHR12532:SF6">
    <property type="entry name" value="TRANSCRIPTIONAL REGULATORY PROTEIN YEBC-RELATED"/>
    <property type="match status" value="1"/>
</dbReference>
<dbReference type="FunFam" id="1.10.10.200:FF:000002">
    <property type="entry name" value="Probable transcriptional regulatory protein CLM62_37755"/>
    <property type="match status" value="1"/>
</dbReference>
<dbReference type="InterPro" id="IPR017856">
    <property type="entry name" value="Integrase-like_N"/>
</dbReference>
<dbReference type="RefSeq" id="WP_151972417.1">
    <property type="nucleotide sequence ID" value="NZ_AP019860.1"/>
</dbReference>
<comment type="similarity">
    <text evidence="1 6">Belongs to the TACO1 family.</text>
</comment>
<comment type="subcellular location">
    <subcellularLocation>
        <location evidence="6">Cytoplasm</location>
    </subcellularLocation>
</comment>
<dbReference type="InterPro" id="IPR048300">
    <property type="entry name" value="TACO1_YebC-like_2nd/3rd_dom"/>
</dbReference>
<feature type="domain" description="TACO1/YebC-like N-terminal" evidence="8">
    <location>
        <begin position="5"/>
        <end position="77"/>
    </location>
</feature>
<keyword evidence="2 6" id="KW-0963">Cytoplasm</keyword>
<dbReference type="NCBIfam" id="NF009044">
    <property type="entry name" value="PRK12378.1"/>
    <property type="match status" value="1"/>
</dbReference>
<feature type="domain" description="TACO1/YebC-like second and third" evidence="7">
    <location>
        <begin position="86"/>
        <end position="240"/>
    </location>
</feature>
<dbReference type="GO" id="GO:0003677">
    <property type="term" value="F:DNA binding"/>
    <property type="evidence" value="ECO:0007669"/>
    <property type="project" value="UniProtKB-UniRule"/>
</dbReference>
<dbReference type="PANTHER" id="PTHR12532">
    <property type="entry name" value="TRANSLATIONAL ACTIVATOR OF CYTOCHROME C OXIDASE 1"/>
    <property type="match status" value="1"/>
</dbReference>